<dbReference type="EMBL" id="CADEHS020000645">
    <property type="protein sequence ID" value="CAG9956387.1"/>
    <property type="molecule type" value="Genomic_DNA"/>
</dbReference>
<protein>
    <submittedName>
        <fullName evidence="1">Uncharacterized protein</fullName>
    </submittedName>
</protein>
<keyword evidence="2" id="KW-1185">Reference proteome</keyword>
<evidence type="ECO:0000313" key="1">
    <source>
        <dbReference type="EMBL" id="CAG9956387.1"/>
    </source>
</evidence>
<sequence>MLINHQIDPLLLGRGEDQLRRQHEPVVAQVPQLDRVGELSTANTVNVVGGRARGGVEDGAAGAEGVGGAVGRGVADGLADDGGGFRPLAELGRVEGLLVAEGGEDVLAVAVPVDEELDLGGVAEPADEAVEPPVLGGVGGSLAAVGLGARVGGGAARVGVPAELPVAVDVAAVAGWVGCVGRGGLSVLSPEAVGGLGVDEAWSEGLRGETGLLTVGIHEWEDPEVVFVEGGCDDGIILGVPVDELQRDVLDDLMNSVSTVDQ</sequence>
<gene>
    <name evidence="1" type="ORF">CRV2_00008293</name>
</gene>
<proteinExistence type="predicted"/>
<comment type="caution">
    <text evidence="1">The sequence shown here is derived from an EMBL/GenBank/DDBJ whole genome shotgun (WGS) entry which is preliminary data.</text>
</comment>
<accession>A0ACA9USD4</accession>
<evidence type="ECO:0000313" key="2">
    <source>
        <dbReference type="Proteomes" id="UP000836387"/>
    </source>
</evidence>
<reference evidence="1" key="2">
    <citation type="submission" date="2021-10" db="EMBL/GenBank/DDBJ databases">
        <authorList>
            <person name="Piombo E."/>
        </authorList>
    </citation>
    <scope>NUCLEOTIDE SEQUENCE</scope>
</reference>
<reference evidence="1" key="1">
    <citation type="submission" date="2020-04" db="EMBL/GenBank/DDBJ databases">
        <authorList>
            <person name="Broberg M."/>
        </authorList>
    </citation>
    <scope>NUCLEOTIDE SEQUENCE</scope>
</reference>
<dbReference type="Proteomes" id="UP000836387">
    <property type="component" value="Unassembled WGS sequence"/>
</dbReference>
<organism evidence="1 2">
    <name type="scientific">Clonostachys rosea f. rosea IK726</name>
    <dbReference type="NCBI Taxonomy" id="1349383"/>
    <lineage>
        <taxon>Eukaryota</taxon>
        <taxon>Fungi</taxon>
        <taxon>Dikarya</taxon>
        <taxon>Ascomycota</taxon>
        <taxon>Pezizomycotina</taxon>
        <taxon>Sordariomycetes</taxon>
        <taxon>Hypocreomycetidae</taxon>
        <taxon>Hypocreales</taxon>
        <taxon>Bionectriaceae</taxon>
        <taxon>Clonostachys</taxon>
    </lineage>
</organism>
<name>A0ACA9USD4_BIOOC</name>